<dbReference type="SUPFAM" id="SSF51126">
    <property type="entry name" value="Pectin lyase-like"/>
    <property type="match status" value="1"/>
</dbReference>
<feature type="region of interest" description="Disordered" evidence="1">
    <location>
        <begin position="1"/>
        <end position="25"/>
    </location>
</feature>
<protein>
    <submittedName>
        <fullName evidence="2">Uncharacterized protein</fullName>
    </submittedName>
</protein>
<accession>A0A8J8C6B1</accession>
<gene>
    <name evidence="2" type="ORF">KTS45_17610</name>
</gene>
<dbReference type="Proteomes" id="UP000766550">
    <property type="component" value="Unassembled WGS sequence"/>
</dbReference>
<name>A0A8J8C6B1_9EURY</name>
<dbReference type="OrthoDB" id="220813at2157"/>
<proteinExistence type="predicted"/>
<feature type="compositionally biased region" description="Acidic residues" evidence="1">
    <location>
        <begin position="1"/>
        <end position="15"/>
    </location>
</feature>
<evidence type="ECO:0000313" key="2">
    <source>
        <dbReference type="EMBL" id="MBV0926024.1"/>
    </source>
</evidence>
<dbReference type="RefSeq" id="WP_162318772.1">
    <property type="nucleotide sequence ID" value="NZ_JAHQXF010000003.1"/>
</dbReference>
<dbReference type="AlphaFoldDB" id="A0A8J8C6B1"/>
<organism evidence="2 3">
    <name type="scientific">Haloarcula limicola</name>
    <dbReference type="NCBI Taxonomy" id="1429915"/>
    <lineage>
        <taxon>Archaea</taxon>
        <taxon>Methanobacteriati</taxon>
        <taxon>Methanobacteriota</taxon>
        <taxon>Stenosarchaea group</taxon>
        <taxon>Halobacteria</taxon>
        <taxon>Halobacteriales</taxon>
        <taxon>Haloarculaceae</taxon>
        <taxon>Haloarcula</taxon>
    </lineage>
</organism>
<keyword evidence="3" id="KW-1185">Reference proteome</keyword>
<evidence type="ECO:0000256" key="1">
    <source>
        <dbReference type="SAM" id="MobiDB-lite"/>
    </source>
</evidence>
<dbReference type="InterPro" id="IPR011050">
    <property type="entry name" value="Pectin_lyase_fold/virulence"/>
</dbReference>
<dbReference type="Gene3D" id="2.60.120.560">
    <property type="entry name" value="Exo-inulinase, domain 1"/>
    <property type="match status" value="1"/>
</dbReference>
<comment type="caution">
    <text evidence="2">The sequence shown here is derived from an EMBL/GenBank/DDBJ whole genome shotgun (WGS) entry which is preliminary data.</text>
</comment>
<evidence type="ECO:0000313" key="3">
    <source>
        <dbReference type="Proteomes" id="UP000766550"/>
    </source>
</evidence>
<dbReference type="EMBL" id="JAHQXF010000003">
    <property type="protein sequence ID" value="MBV0926024.1"/>
    <property type="molecule type" value="Genomic_DNA"/>
</dbReference>
<reference evidence="2 3" key="1">
    <citation type="submission" date="2021-06" db="EMBL/GenBank/DDBJ databases">
        <title>New haloarchaea isolates fom saline soil.</title>
        <authorList>
            <person name="Duran-Viseras A."/>
            <person name="Sanchez-Porro C.S."/>
            <person name="Ventosa A."/>
        </authorList>
    </citation>
    <scope>NUCLEOTIDE SEQUENCE [LARGE SCALE GENOMIC DNA]</scope>
    <source>
        <strain evidence="2 3">JCM 183640</strain>
    </source>
</reference>
<sequence>MSYDETDTNSDESTEESAISRRGTLGLLGTGLGGLITGTASARQDNGNGGNQPWYDWDGDVDANGHALSGLGSLSMSAGDAPVSELAGANLSVTDGTLNADSCTPGSIHVVTEYPGETLDQKVENVLEALPGGDDIPNQQPGHRIVIPAPDPDDPAAADGLPAWRVESPMVIANNTGKLVFDMGWTLIYATDTIESFFVVGPDEKTENITLNGGMFYAKENLERSFVDIQGVGHMHISRMYLQNLEGRNTVPAGIRLADYHGSSELTVLDTEVTGCRDGFLAKPGSDDIPYGPAFDLDIYNWRGGGGEHSIRIDGGATINLDSIQCGGHPLQSVSESIVKLENSETAVRKISIQNVRERHNAMGYHSGVDVADVTDGEGNRHDGVYIQNVDCYNAEVGTDLEYVRHFDQQNVRPRPVVADDAAGSTRWFDDGTERHRTYDSHAFHAGGGDEASFVVEDDDVRVPGDGNGAVLTTPDGSDQYRVRVDNEGNLVTEQVEAGGGDRSGVVDSFEDGDLAEYDGATDAYVVNGEPPVGDGERSLKNTSGGTAIVTSTSGLPRYPQAGDTFAAAAARTAMNDNLGVAFGVQDAQNFYFARVYPEGSSDRLQLYKRVGGEYTELAKSSLSVETGVLYDFVVDWASLGDIDVELRDPDGNAVASVAATDETFEDGGIGVRSTGALDDVRIL</sequence>